<sequence>MTKNDRKIEKKNLALFLKGAELKVVNGVSP</sequence>
<evidence type="ECO:0000313" key="2">
    <source>
        <dbReference type="Proteomes" id="UP000008549"/>
    </source>
</evidence>
<protein>
    <submittedName>
        <fullName evidence="1">Protein CBG25283</fullName>
    </submittedName>
</protein>
<proteinExistence type="predicted"/>
<dbReference type="RefSeq" id="XP_045099292.1">
    <property type="nucleotide sequence ID" value="XM_045236234.1"/>
</dbReference>
<dbReference type="Proteomes" id="UP000008549">
    <property type="component" value="Unassembled WGS sequence"/>
</dbReference>
<dbReference type="CTD" id="68916776"/>
<reference evidence="1 2" key="1">
    <citation type="journal article" date="2003" name="PLoS Biol.">
        <title>The genome sequence of Caenorhabditis briggsae: a platform for comparative genomics.</title>
        <authorList>
            <person name="Stein L.D."/>
            <person name="Bao Z."/>
            <person name="Blasiar D."/>
            <person name="Blumenthal T."/>
            <person name="Brent M.R."/>
            <person name="Chen N."/>
            <person name="Chinwalla A."/>
            <person name="Clarke L."/>
            <person name="Clee C."/>
            <person name="Coghlan A."/>
            <person name="Coulson A."/>
            <person name="D'Eustachio P."/>
            <person name="Fitch D.H."/>
            <person name="Fulton L.A."/>
            <person name="Fulton R.E."/>
            <person name="Griffiths-Jones S."/>
            <person name="Harris T.W."/>
            <person name="Hillier L.W."/>
            <person name="Kamath R."/>
            <person name="Kuwabara P.E."/>
            <person name="Mardis E.R."/>
            <person name="Marra M.A."/>
            <person name="Miner T.L."/>
            <person name="Minx P."/>
            <person name="Mullikin J.C."/>
            <person name="Plumb R.W."/>
            <person name="Rogers J."/>
            <person name="Schein J.E."/>
            <person name="Sohrmann M."/>
            <person name="Spieth J."/>
            <person name="Stajich J.E."/>
            <person name="Wei C."/>
            <person name="Willey D."/>
            <person name="Wilson R.K."/>
            <person name="Durbin R."/>
            <person name="Waterston R.H."/>
        </authorList>
    </citation>
    <scope>NUCLEOTIDE SEQUENCE [LARGE SCALE GENOMIC DNA]</scope>
    <source>
        <strain evidence="1 2">AF16</strain>
    </source>
</reference>
<dbReference type="AlphaFoldDB" id="B6IIK1"/>
<dbReference type="EMBL" id="HE600972">
    <property type="protein sequence ID" value="CAR99731.1"/>
    <property type="molecule type" value="Genomic_DNA"/>
</dbReference>
<reference evidence="1 2" key="2">
    <citation type="journal article" date="2011" name="PLoS Genet.">
        <title>Caenorhabditis briggsae recombinant inbred line genotypes reveal inter-strain incompatibility and the evolution of recombination.</title>
        <authorList>
            <person name="Ross J.A."/>
            <person name="Koboldt D.C."/>
            <person name="Staisch J.E."/>
            <person name="Chamberlin H.M."/>
            <person name="Gupta B.P."/>
            <person name="Miller R.D."/>
            <person name="Baird S.E."/>
            <person name="Haag E.S."/>
        </authorList>
    </citation>
    <scope>NUCLEOTIDE SEQUENCE [LARGE SCALE GENOMIC DNA]</scope>
    <source>
        <strain evidence="1 2">AF16</strain>
    </source>
</reference>
<evidence type="ECO:0000313" key="1">
    <source>
        <dbReference type="EMBL" id="CAR99731.1"/>
    </source>
</evidence>
<organism evidence="1 2">
    <name type="scientific">Caenorhabditis briggsae</name>
    <dbReference type="NCBI Taxonomy" id="6238"/>
    <lineage>
        <taxon>Eukaryota</taxon>
        <taxon>Metazoa</taxon>
        <taxon>Ecdysozoa</taxon>
        <taxon>Nematoda</taxon>
        <taxon>Chromadorea</taxon>
        <taxon>Rhabditida</taxon>
        <taxon>Rhabditina</taxon>
        <taxon>Rhabditomorpha</taxon>
        <taxon>Rhabditoidea</taxon>
        <taxon>Rhabditidae</taxon>
        <taxon>Peloderinae</taxon>
        <taxon>Caenorhabditis</taxon>
    </lineage>
</organism>
<name>B6IIK1_CAEBR</name>
<dbReference type="KEGG" id="cbr:CBG_25283"/>
<keyword evidence="2" id="KW-1185">Reference proteome</keyword>
<gene>
    <name evidence="1" type="ORF">CBG25283</name>
    <name evidence="1" type="ORF">CBG_25283</name>
</gene>
<dbReference type="HOGENOM" id="CLU_3406696_0_0_1"/>
<dbReference type="InParanoid" id="B6IIK1"/>
<accession>B6IIK1</accession>
<dbReference type="GeneID" id="68916776"/>